<evidence type="ECO:0000256" key="10">
    <source>
        <dbReference type="ARBA" id="ARBA00023239"/>
    </source>
</evidence>
<accession>A0A7M5WT41</accession>
<dbReference type="SUPFAM" id="SSF55073">
    <property type="entry name" value="Nucleotide cyclase"/>
    <property type="match status" value="1"/>
</dbReference>
<dbReference type="PROSITE" id="PS50125">
    <property type="entry name" value="GUANYLATE_CYCLASE_2"/>
    <property type="match status" value="1"/>
</dbReference>
<dbReference type="Pfam" id="PF00211">
    <property type="entry name" value="Guanylate_cyc"/>
    <property type="match status" value="1"/>
</dbReference>
<dbReference type="InterPro" id="IPR011645">
    <property type="entry name" value="HNOB_dom_associated"/>
</dbReference>
<dbReference type="Gene3D" id="3.30.450.260">
    <property type="entry name" value="Haem NO binding associated domain"/>
    <property type="match status" value="1"/>
</dbReference>
<dbReference type="InterPro" id="IPR011644">
    <property type="entry name" value="Heme_NO-bd"/>
</dbReference>
<dbReference type="Pfam" id="PF07701">
    <property type="entry name" value="HNOBA"/>
    <property type="match status" value="1"/>
</dbReference>
<evidence type="ECO:0000256" key="13">
    <source>
        <dbReference type="ARBA" id="ARBA00039698"/>
    </source>
</evidence>
<dbReference type="AlphaFoldDB" id="A0A7M5WT41"/>
<evidence type="ECO:0000313" key="19">
    <source>
        <dbReference type="Proteomes" id="UP000594262"/>
    </source>
</evidence>
<proteinExistence type="predicted"/>
<dbReference type="InterPro" id="IPR042463">
    <property type="entry name" value="HNOB_dom_associated_sf"/>
</dbReference>
<dbReference type="GO" id="GO:0046872">
    <property type="term" value="F:metal ion binding"/>
    <property type="evidence" value="ECO:0007669"/>
    <property type="project" value="UniProtKB-KW"/>
</dbReference>
<dbReference type="GO" id="GO:0005525">
    <property type="term" value="F:GTP binding"/>
    <property type="evidence" value="ECO:0007669"/>
    <property type="project" value="UniProtKB-KW"/>
</dbReference>
<dbReference type="GO" id="GO:0019934">
    <property type="term" value="P:cGMP-mediated signaling"/>
    <property type="evidence" value="ECO:0007669"/>
    <property type="project" value="TreeGrafter"/>
</dbReference>
<dbReference type="Gene3D" id="3.30.70.1230">
    <property type="entry name" value="Nucleotide cyclase"/>
    <property type="match status" value="1"/>
</dbReference>
<reference evidence="18" key="1">
    <citation type="submission" date="2021-01" db="UniProtKB">
        <authorList>
            <consortium name="EnsemblMetazoa"/>
        </authorList>
    </citation>
    <scope>IDENTIFICATION</scope>
</reference>
<evidence type="ECO:0000256" key="6">
    <source>
        <dbReference type="ARBA" id="ARBA00022723"/>
    </source>
</evidence>
<dbReference type="CDD" id="cd07302">
    <property type="entry name" value="CHD"/>
    <property type="match status" value="1"/>
</dbReference>
<keyword evidence="4" id="KW-0963">Cytoplasm</keyword>
<dbReference type="InterPro" id="IPR038158">
    <property type="entry name" value="H-NOX_domain_sf"/>
</dbReference>
<evidence type="ECO:0000256" key="8">
    <source>
        <dbReference type="ARBA" id="ARBA00023004"/>
    </source>
</evidence>
<dbReference type="OrthoDB" id="6127067at2759"/>
<dbReference type="FunFam" id="3.30.450.260:FF:000002">
    <property type="entry name" value="guanylate cyclase soluble subunit alpha-2"/>
    <property type="match status" value="1"/>
</dbReference>
<evidence type="ECO:0000256" key="3">
    <source>
        <dbReference type="ARBA" id="ARBA00012202"/>
    </source>
</evidence>
<keyword evidence="9" id="KW-0342">GTP-binding</keyword>
<dbReference type="PANTHER" id="PTHR45655">
    <property type="entry name" value="GUANYLATE CYCLASE SOLUBLE SUBUNIT BETA-2"/>
    <property type="match status" value="1"/>
</dbReference>
<dbReference type="GO" id="GO:0004383">
    <property type="term" value="F:guanylate cyclase activity"/>
    <property type="evidence" value="ECO:0007669"/>
    <property type="project" value="UniProtKB-EC"/>
</dbReference>
<feature type="domain" description="Guanylate cyclase" evidence="17">
    <location>
        <begin position="459"/>
        <end position="587"/>
    </location>
</feature>
<feature type="coiled-coil region" evidence="16">
    <location>
        <begin position="393"/>
        <end position="427"/>
    </location>
</feature>
<dbReference type="Proteomes" id="UP000594262">
    <property type="component" value="Unplaced"/>
</dbReference>
<evidence type="ECO:0000256" key="5">
    <source>
        <dbReference type="ARBA" id="ARBA00022617"/>
    </source>
</evidence>
<dbReference type="RefSeq" id="XP_066913118.1">
    <property type="nucleotide sequence ID" value="XM_067057017.1"/>
</dbReference>
<evidence type="ECO:0000256" key="14">
    <source>
        <dbReference type="ARBA" id="ARBA00041698"/>
    </source>
</evidence>
<evidence type="ECO:0000256" key="15">
    <source>
        <dbReference type="ARBA" id="ARBA00043208"/>
    </source>
</evidence>
<dbReference type="FunFam" id="3.30.70.1230:FF:000005">
    <property type="entry name" value="Guanylate cyclase soluble subunit beta-1"/>
    <property type="match status" value="1"/>
</dbReference>
<protein>
    <recommendedName>
        <fullName evidence="13">Guanylate cyclase soluble subunit beta-1</fullName>
        <ecNumber evidence="3">4.6.1.2</ecNumber>
    </recommendedName>
    <alternativeName>
        <fullName evidence="14">Guanylate cyclase soluble subunit beta-3</fullName>
    </alternativeName>
    <alternativeName>
        <fullName evidence="15">Soluble guanylate cyclase small subunit</fullName>
    </alternativeName>
</protein>
<dbReference type="GO" id="GO:0020037">
    <property type="term" value="F:heme binding"/>
    <property type="evidence" value="ECO:0007669"/>
    <property type="project" value="InterPro"/>
</dbReference>
<keyword evidence="16" id="KW-0175">Coiled coil</keyword>
<dbReference type="EnsemblMetazoa" id="CLYHEMT012743.3">
    <property type="protein sequence ID" value="CLYHEMP012743.3"/>
    <property type="gene ID" value="CLYHEMG012743"/>
</dbReference>
<keyword evidence="19" id="KW-1185">Reference proteome</keyword>
<dbReference type="Gene3D" id="6.10.250.780">
    <property type="match status" value="1"/>
</dbReference>
<evidence type="ECO:0000313" key="18">
    <source>
        <dbReference type="EnsemblMetazoa" id="CLYHEMP012743.3"/>
    </source>
</evidence>
<dbReference type="InterPro" id="IPR029787">
    <property type="entry name" value="Nucleotide_cyclase"/>
</dbReference>
<keyword evidence="6" id="KW-0479">Metal-binding</keyword>
<dbReference type="SUPFAM" id="SSF111126">
    <property type="entry name" value="Ligand-binding domain in the NO signalling and Golgi transport"/>
    <property type="match status" value="1"/>
</dbReference>
<dbReference type="GO" id="GO:0070482">
    <property type="term" value="P:response to oxygen levels"/>
    <property type="evidence" value="ECO:0007669"/>
    <property type="project" value="TreeGrafter"/>
</dbReference>
<keyword evidence="10" id="KW-0456">Lyase</keyword>
<dbReference type="EC" id="4.6.1.2" evidence="3"/>
<evidence type="ECO:0000256" key="4">
    <source>
        <dbReference type="ARBA" id="ARBA00022490"/>
    </source>
</evidence>
<dbReference type="Gene3D" id="3.90.1520.10">
    <property type="entry name" value="H-NOX domain"/>
    <property type="match status" value="1"/>
</dbReference>
<sequence length="655" mass="74293">MYGCCKKQITKGRIAPSPKGRITKKLKSKSPKTDYTHVIKSIEKFVSKEHSEQTWKEILEKSGFQENEQLYGQDVVINQEVFEEMANHTTDILGIEHNTLMEGSGRCLLDFYLESGYETIIRSIGPDLPTLISGLDHLHEHFNYRFPGMRPPSFRVTYDTTTNNTFYVHYYTERVGLDYYVIGLLRALGKRIFDQNVKITLKQSGRRHHDSSIFIVKLPTNIDSRTDRLSSIIDVDLTSDLESVIDQETFNSTFPFHILLDRHLNIIQAGIALVRIIKTLKPGQSNFLDFFTVVRPDVELTFNGIMTHINSIYHVETVTSHHKKSFLTEGIDDMDGKPIDTLRLKGQMMYLSESETFMFFASPRVFSLDGLSEKGMYLSDIPIHDATRDLILLSEQHSAENKLKEKLEELTDQLQKTSKELEYEQRLADRLLYDILPPSVADDLRAKKQVAAKKYELVTILFSGIADFGSLCNDSADAMEIVTTLNSIYIHFDKVSDKNTEIYKVETVGDKYMCVSGLPIKSNLHAHNIAHLALDMMKISKDVKVGDKNIVITIGIHSGEVVAGVIGKRLPRYCLFGNCVNLTSRTETTGVKGKINVSEVTYEVLNRDPDPEFHFECRGPVTMKGKKEPMITYFLTSNNETNHSGDTIANGQCDP</sequence>
<evidence type="ECO:0000256" key="12">
    <source>
        <dbReference type="ARBA" id="ARBA00037442"/>
    </source>
</evidence>
<keyword evidence="11" id="KW-0141">cGMP biosynthesis</keyword>
<evidence type="ECO:0000256" key="1">
    <source>
        <dbReference type="ARBA" id="ARBA00001971"/>
    </source>
</evidence>
<comment type="cofactor">
    <cofactor evidence="1">
        <name>heme</name>
        <dbReference type="ChEBI" id="CHEBI:30413"/>
    </cofactor>
</comment>
<keyword evidence="8" id="KW-0408">Iron</keyword>
<dbReference type="InterPro" id="IPR001054">
    <property type="entry name" value="A/G_cyclase"/>
</dbReference>
<evidence type="ECO:0000259" key="17">
    <source>
        <dbReference type="PROSITE" id="PS50125"/>
    </source>
</evidence>
<keyword evidence="7" id="KW-0547">Nucleotide-binding</keyword>
<evidence type="ECO:0000256" key="2">
    <source>
        <dbReference type="ARBA" id="ARBA00004496"/>
    </source>
</evidence>
<dbReference type="PANTHER" id="PTHR45655:SF2">
    <property type="entry name" value="GUANYLATE CYCLASE SOLUBLE SUBUNIT BETA-1"/>
    <property type="match status" value="1"/>
</dbReference>
<dbReference type="SMART" id="SM00044">
    <property type="entry name" value="CYCc"/>
    <property type="match status" value="1"/>
</dbReference>
<dbReference type="Pfam" id="PF07700">
    <property type="entry name" value="HNOB"/>
    <property type="match status" value="1"/>
</dbReference>
<dbReference type="InterPro" id="IPR024096">
    <property type="entry name" value="NO_sig/Golgi_transp_ligand-bd"/>
</dbReference>
<evidence type="ECO:0000256" key="11">
    <source>
        <dbReference type="ARBA" id="ARBA00023293"/>
    </source>
</evidence>
<organism evidence="18 19">
    <name type="scientific">Clytia hemisphaerica</name>
    <dbReference type="NCBI Taxonomy" id="252671"/>
    <lineage>
        <taxon>Eukaryota</taxon>
        <taxon>Metazoa</taxon>
        <taxon>Cnidaria</taxon>
        <taxon>Hydrozoa</taxon>
        <taxon>Hydroidolina</taxon>
        <taxon>Leptothecata</taxon>
        <taxon>Obeliida</taxon>
        <taxon>Clytiidae</taxon>
        <taxon>Clytia</taxon>
    </lineage>
</organism>
<dbReference type="GeneID" id="136800377"/>
<keyword evidence="5" id="KW-0349">Heme</keyword>
<evidence type="ECO:0000256" key="16">
    <source>
        <dbReference type="SAM" id="Coils"/>
    </source>
</evidence>
<comment type="function">
    <text evidence="12">Mediates responses to nitric oxide (NO) by catalyzing the biosynthesis of the signaling molecule cGMP.</text>
</comment>
<dbReference type="GO" id="GO:0008074">
    <property type="term" value="C:guanylate cyclase complex, soluble"/>
    <property type="evidence" value="ECO:0007669"/>
    <property type="project" value="TreeGrafter"/>
</dbReference>
<name>A0A7M5WT41_9CNID</name>
<comment type="subcellular location">
    <subcellularLocation>
        <location evidence="2">Cytoplasm</location>
    </subcellularLocation>
</comment>
<evidence type="ECO:0000256" key="9">
    <source>
        <dbReference type="ARBA" id="ARBA00023134"/>
    </source>
</evidence>
<evidence type="ECO:0000256" key="7">
    <source>
        <dbReference type="ARBA" id="ARBA00022741"/>
    </source>
</evidence>